<gene>
    <name evidence="2" type="ORF">KI387_012946</name>
</gene>
<feature type="non-terminal residue" evidence="2">
    <location>
        <position position="74"/>
    </location>
</feature>
<feature type="region of interest" description="Disordered" evidence="1">
    <location>
        <begin position="25"/>
        <end position="74"/>
    </location>
</feature>
<comment type="caution">
    <text evidence="2">The sequence shown here is derived from an EMBL/GenBank/DDBJ whole genome shotgun (WGS) entry which is preliminary data.</text>
</comment>
<evidence type="ECO:0000313" key="2">
    <source>
        <dbReference type="EMBL" id="KAH9301363.1"/>
    </source>
</evidence>
<evidence type="ECO:0000256" key="1">
    <source>
        <dbReference type="SAM" id="MobiDB-lite"/>
    </source>
</evidence>
<protein>
    <submittedName>
        <fullName evidence="2">Uncharacterized protein</fullName>
    </submittedName>
</protein>
<dbReference type="AlphaFoldDB" id="A0AA38CM41"/>
<reference evidence="2 3" key="1">
    <citation type="journal article" date="2021" name="Nat. Plants">
        <title>The Taxus genome provides insights into paclitaxel biosynthesis.</title>
        <authorList>
            <person name="Xiong X."/>
            <person name="Gou J."/>
            <person name="Liao Q."/>
            <person name="Li Y."/>
            <person name="Zhou Q."/>
            <person name="Bi G."/>
            <person name="Li C."/>
            <person name="Du R."/>
            <person name="Wang X."/>
            <person name="Sun T."/>
            <person name="Guo L."/>
            <person name="Liang H."/>
            <person name="Lu P."/>
            <person name="Wu Y."/>
            <person name="Zhang Z."/>
            <person name="Ro D.K."/>
            <person name="Shang Y."/>
            <person name="Huang S."/>
            <person name="Yan J."/>
        </authorList>
    </citation>
    <scope>NUCLEOTIDE SEQUENCE [LARGE SCALE GENOMIC DNA]</scope>
    <source>
        <strain evidence="2">Ta-2019</strain>
    </source>
</reference>
<dbReference type="Proteomes" id="UP000824469">
    <property type="component" value="Unassembled WGS sequence"/>
</dbReference>
<accession>A0AA38CM41</accession>
<dbReference type="EMBL" id="JAHRHJ020000009">
    <property type="protein sequence ID" value="KAH9301363.1"/>
    <property type="molecule type" value="Genomic_DNA"/>
</dbReference>
<feature type="compositionally biased region" description="Acidic residues" evidence="1">
    <location>
        <begin position="64"/>
        <end position="74"/>
    </location>
</feature>
<sequence length="74" mass="7813">ARGCPRGWGWTIVTPSIPNAAKQVVHARGTSGAPQAPLLQIATGPAHSSDEPIDIDSKSKEFTEGETEEETEAE</sequence>
<name>A0AA38CM41_TAXCH</name>
<proteinExistence type="predicted"/>
<feature type="non-terminal residue" evidence="2">
    <location>
        <position position="1"/>
    </location>
</feature>
<evidence type="ECO:0000313" key="3">
    <source>
        <dbReference type="Proteomes" id="UP000824469"/>
    </source>
</evidence>
<keyword evidence="3" id="KW-1185">Reference proteome</keyword>
<organism evidence="2 3">
    <name type="scientific">Taxus chinensis</name>
    <name type="common">Chinese yew</name>
    <name type="synonym">Taxus wallichiana var. chinensis</name>
    <dbReference type="NCBI Taxonomy" id="29808"/>
    <lineage>
        <taxon>Eukaryota</taxon>
        <taxon>Viridiplantae</taxon>
        <taxon>Streptophyta</taxon>
        <taxon>Embryophyta</taxon>
        <taxon>Tracheophyta</taxon>
        <taxon>Spermatophyta</taxon>
        <taxon>Pinopsida</taxon>
        <taxon>Pinidae</taxon>
        <taxon>Conifers II</taxon>
        <taxon>Cupressales</taxon>
        <taxon>Taxaceae</taxon>
        <taxon>Taxus</taxon>
    </lineage>
</organism>